<evidence type="ECO:0000256" key="2">
    <source>
        <dbReference type="ARBA" id="ARBA00022679"/>
    </source>
</evidence>
<keyword evidence="4" id="KW-1185">Reference proteome</keyword>
<comment type="similarity">
    <text evidence="1">Belongs to the transferase hexapeptide repeat family.</text>
</comment>
<dbReference type="SUPFAM" id="SSF51161">
    <property type="entry name" value="Trimeric LpxA-like enzymes"/>
    <property type="match status" value="1"/>
</dbReference>
<proteinExistence type="inferred from homology"/>
<dbReference type="STRING" id="1743168.A8O14_06050"/>
<protein>
    <submittedName>
        <fullName evidence="3">Colanic acid biosynthesis acetyltransferase WcaF</fullName>
    </submittedName>
</protein>
<dbReference type="Proteomes" id="UP000078463">
    <property type="component" value="Chromosome"/>
</dbReference>
<reference evidence="4" key="1">
    <citation type="submission" date="2016-05" db="EMBL/GenBank/DDBJ databases">
        <title>Polynucleobacter sp. QLW-P1FAT50C-4 genome.</title>
        <authorList>
            <person name="Hahn M.W."/>
        </authorList>
    </citation>
    <scope>NUCLEOTIDE SEQUENCE [LARGE SCALE GENOMIC DNA]</scope>
    <source>
        <strain evidence="4">QLW-P1FAT50C-4</strain>
    </source>
</reference>
<name>A0A191UF65_9BURK</name>
<evidence type="ECO:0000313" key="4">
    <source>
        <dbReference type="Proteomes" id="UP000078463"/>
    </source>
</evidence>
<gene>
    <name evidence="3" type="ORF">A8O14_06050</name>
</gene>
<evidence type="ECO:0000313" key="3">
    <source>
        <dbReference type="EMBL" id="ANI99678.1"/>
    </source>
</evidence>
<dbReference type="InterPro" id="IPR051159">
    <property type="entry name" value="Hexapeptide_acetyltransf"/>
</dbReference>
<organism evidence="3 4">
    <name type="scientific">Polynucleobacter wuianus</name>
    <dbReference type="NCBI Taxonomy" id="1743168"/>
    <lineage>
        <taxon>Bacteria</taxon>
        <taxon>Pseudomonadati</taxon>
        <taxon>Pseudomonadota</taxon>
        <taxon>Betaproteobacteria</taxon>
        <taxon>Burkholderiales</taxon>
        <taxon>Burkholderiaceae</taxon>
        <taxon>Polynucleobacter</taxon>
    </lineage>
</organism>
<dbReference type="GO" id="GO:0008374">
    <property type="term" value="F:O-acyltransferase activity"/>
    <property type="evidence" value="ECO:0007669"/>
    <property type="project" value="TreeGrafter"/>
</dbReference>
<dbReference type="RefSeq" id="WP_068948689.1">
    <property type="nucleotide sequence ID" value="NZ_CP015922.1"/>
</dbReference>
<dbReference type="OrthoDB" id="9815592at2"/>
<dbReference type="NCBIfam" id="NF007797">
    <property type="entry name" value="PRK10502.1"/>
    <property type="match status" value="1"/>
</dbReference>
<dbReference type="AlphaFoldDB" id="A0A191UF65"/>
<dbReference type="Gene3D" id="2.160.10.10">
    <property type="entry name" value="Hexapeptide repeat proteins"/>
    <property type="match status" value="1"/>
</dbReference>
<accession>A0A191UF65</accession>
<dbReference type="EMBL" id="CP015922">
    <property type="protein sequence ID" value="ANI99678.1"/>
    <property type="molecule type" value="Genomic_DNA"/>
</dbReference>
<dbReference type="PANTHER" id="PTHR23416">
    <property type="entry name" value="SIALIC ACID SYNTHASE-RELATED"/>
    <property type="match status" value="1"/>
</dbReference>
<dbReference type="CDD" id="cd05825">
    <property type="entry name" value="LbH_wcaF_like"/>
    <property type="match status" value="1"/>
</dbReference>
<keyword evidence="2 3" id="KW-0808">Transferase</keyword>
<dbReference type="KEGG" id="pwu:A8O14_06050"/>
<dbReference type="GO" id="GO:0005829">
    <property type="term" value="C:cytosol"/>
    <property type="evidence" value="ECO:0007669"/>
    <property type="project" value="TreeGrafter"/>
</dbReference>
<dbReference type="InterPro" id="IPR011004">
    <property type="entry name" value="Trimer_LpxA-like_sf"/>
</dbReference>
<evidence type="ECO:0000256" key="1">
    <source>
        <dbReference type="ARBA" id="ARBA00007274"/>
    </source>
</evidence>
<sequence>MRDPIYQDLSQFSMPPNFRGKNVFIVQLWWIVQALLFSTSPDFLYGYRAWLLRLFGAKLGNNVRIRPSAKVTFPWKLEVGDNVWIGYDTIIYNLEKITIGSNVAIAHRVYLCTGSHNISKLTFDIESYPINIEDEVWLPNDIFVGPGVTIGHGTVVAARSTVLKDLESGIVAVGSPARKLRNRLPA</sequence>
<dbReference type="PANTHER" id="PTHR23416:SF23">
    <property type="entry name" value="ACETYLTRANSFERASE C18B11.09C-RELATED"/>
    <property type="match status" value="1"/>
</dbReference>